<sequence>MAYLYGSADGMLNTDGFNMFPRASYTILGPMDADAVGVYQQLLNSTIPMDLARLVTTHNSGASYLRRGATNVVFETNLALGVNPYMKKRRATEAQRGKKRFKRDSHYGGGTVTTGTADLDVVAMQARAEHREERLGEKSTRKKEELAAVEAKELAAKKGPQTVEEGLAAVEKKHLAKR</sequence>
<dbReference type="KEGG" id="cgl:Cgl1828"/>
<name>Q8NPI5_CORGL</name>
<dbReference type="AlphaFoldDB" id="Q8NPI5"/>
<feature type="region of interest" description="Disordered" evidence="1">
    <location>
        <begin position="127"/>
        <end position="147"/>
    </location>
</feature>
<dbReference type="PATRIC" id="fig|196627.13.peg.1766"/>
<proteinExistence type="predicted"/>
<evidence type="ECO:0000313" key="2">
    <source>
        <dbReference type="EMBL" id="BAB99220.1"/>
    </source>
</evidence>
<dbReference type="KEGG" id="cgb:cg2048"/>
<dbReference type="HOGENOM" id="CLU_1649285_0_0_11"/>
<accession>Q8NPI5</accession>
<organism evidence="2 3">
    <name type="scientific">Corynebacterium glutamicum (strain ATCC 13032 / DSM 20300 / JCM 1318 / BCRC 11384 / CCUG 27702 / LMG 3730 / NBRC 12168 / NCIMB 10025 / NRRL B-2784 / 534)</name>
    <dbReference type="NCBI Taxonomy" id="196627"/>
    <lineage>
        <taxon>Bacteria</taxon>
        <taxon>Bacillati</taxon>
        <taxon>Actinomycetota</taxon>
        <taxon>Actinomycetes</taxon>
        <taxon>Mycobacteriales</taxon>
        <taxon>Corynebacteriaceae</taxon>
        <taxon>Corynebacterium</taxon>
    </lineage>
</organism>
<evidence type="ECO:0000256" key="1">
    <source>
        <dbReference type="SAM" id="MobiDB-lite"/>
    </source>
</evidence>
<reference evidence="3" key="1">
    <citation type="journal article" date="2003" name="Appl. Microbiol. Biotechnol.">
        <title>The Corynebacterium glutamicum genome: features and impacts on biotechnological processes.</title>
        <authorList>
            <person name="Ikeda M."/>
            <person name="Nakagawa S."/>
        </authorList>
    </citation>
    <scope>NUCLEOTIDE SEQUENCE [LARGE SCALE GENOMIC DNA]</scope>
    <source>
        <strain evidence="3">ATCC 13032 / DSM 20300 / BCRC 11384 / JCM 1318 / LMG 3730 / NCIMB 10025</strain>
    </source>
</reference>
<feature type="region of interest" description="Disordered" evidence="1">
    <location>
        <begin position="91"/>
        <end position="112"/>
    </location>
</feature>
<dbReference type="EMBL" id="BA000036">
    <property type="protein sequence ID" value="BAB99220.1"/>
    <property type="molecule type" value="Genomic_DNA"/>
</dbReference>
<gene>
    <name evidence="2" type="ordered locus">Cgl1828</name>
</gene>
<dbReference type="BioCyc" id="CORYNE:G18NG-11419-MONOMER"/>
<dbReference type="Proteomes" id="UP000000582">
    <property type="component" value="Chromosome"/>
</dbReference>
<protein>
    <submittedName>
        <fullName evidence="2">Uncharacterized protein</fullName>
    </submittedName>
</protein>
<accession>Q6M4F2</accession>
<keyword evidence="3" id="KW-1185">Reference proteome</keyword>
<evidence type="ECO:0000313" key="3">
    <source>
        <dbReference type="Proteomes" id="UP000000582"/>
    </source>
</evidence>